<gene>
    <name evidence="1" type="ORF">BKA24_000286</name>
</gene>
<evidence type="ECO:0000313" key="2">
    <source>
        <dbReference type="Proteomes" id="UP000573729"/>
    </source>
</evidence>
<reference evidence="1 2" key="1">
    <citation type="submission" date="2020-08" db="EMBL/GenBank/DDBJ databases">
        <title>Sequencing the genomes of 1000 actinobacteria strains.</title>
        <authorList>
            <person name="Klenk H.-P."/>
        </authorList>
    </citation>
    <scope>NUCLEOTIDE SEQUENCE [LARGE SCALE GENOMIC DNA]</scope>
    <source>
        <strain evidence="1 2">DSM 24947</strain>
    </source>
</reference>
<comment type="caution">
    <text evidence="1">The sequence shown here is derived from an EMBL/GenBank/DDBJ whole genome shotgun (WGS) entry which is preliminary data.</text>
</comment>
<sequence length="97" mass="10205">MTGDEVFDTIAHEMTALDGVSRNHRGSLIVSGSSSGAVRAMTSGGQVVVKLDPMRTAALVDAGVGTHYKGQKNAWLQLPADLDFDHVRGLILEALTA</sequence>
<dbReference type="Proteomes" id="UP000573729">
    <property type="component" value="Unassembled WGS sequence"/>
</dbReference>
<accession>A0A7W7BMV9</accession>
<protein>
    <recommendedName>
        <fullName evidence="3">TfoX N-terminal domain-containing protein</fullName>
    </recommendedName>
</protein>
<organism evidence="1 2">
    <name type="scientific">Microbacterium marinum</name>
    <dbReference type="NCBI Taxonomy" id="421115"/>
    <lineage>
        <taxon>Bacteria</taxon>
        <taxon>Bacillati</taxon>
        <taxon>Actinomycetota</taxon>
        <taxon>Actinomycetes</taxon>
        <taxon>Micrococcales</taxon>
        <taxon>Microbacteriaceae</taxon>
        <taxon>Microbacterium</taxon>
    </lineage>
</organism>
<keyword evidence="2" id="KW-1185">Reference proteome</keyword>
<evidence type="ECO:0008006" key="3">
    <source>
        <dbReference type="Google" id="ProtNLM"/>
    </source>
</evidence>
<dbReference type="AlphaFoldDB" id="A0A7W7BMV9"/>
<proteinExistence type="predicted"/>
<name>A0A7W7BMV9_9MICO</name>
<dbReference type="EMBL" id="JACHMD010000001">
    <property type="protein sequence ID" value="MBB4665577.1"/>
    <property type="molecule type" value="Genomic_DNA"/>
</dbReference>
<evidence type="ECO:0000313" key="1">
    <source>
        <dbReference type="EMBL" id="MBB4665577.1"/>
    </source>
</evidence>
<dbReference type="RefSeq" id="WP_005055297.1">
    <property type="nucleotide sequence ID" value="NZ_JACHMD010000001.1"/>
</dbReference>